<evidence type="ECO:0000313" key="3">
    <source>
        <dbReference type="EMBL" id="WVZ04159.1"/>
    </source>
</evidence>
<gene>
    <name evidence="3" type="ORF">V8G54_024965</name>
</gene>
<dbReference type="InterPro" id="IPR013103">
    <property type="entry name" value="RVT_2"/>
</dbReference>
<dbReference type="InterPro" id="IPR057670">
    <property type="entry name" value="SH3_retrovirus"/>
</dbReference>
<organism evidence="3 4">
    <name type="scientific">Vigna mungo</name>
    <name type="common">Black gram</name>
    <name type="synonym">Phaseolus mungo</name>
    <dbReference type="NCBI Taxonomy" id="3915"/>
    <lineage>
        <taxon>Eukaryota</taxon>
        <taxon>Viridiplantae</taxon>
        <taxon>Streptophyta</taxon>
        <taxon>Embryophyta</taxon>
        <taxon>Tracheophyta</taxon>
        <taxon>Spermatophyta</taxon>
        <taxon>Magnoliopsida</taxon>
        <taxon>eudicotyledons</taxon>
        <taxon>Gunneridae</taxon>
        <taxon>Pentapetalae</taxon>
        <taxon>rosids</taxon>
        <taxon>fabids</taxon>
        <taxon>Fabales</taxon>
        <taxon>Fabaceae</taxon>
        <taxon>Papilionoideae</taxon>
        <taxon>50 kb inversion clade</taxon>
        <taxon>NPAAA clade</taxon>
        <taxon>indigoferoid/millettioid clade</taxon>
        <taxon>Phaseoleae</taxon>
        <taxon>Vigna</taxon>
    </lineage>
</organism>
<evidence type="ECO:0000259" key="2">
    <source>
        <dbReference type="Pfam" id="PF25597"/>
    </source>
</evidence>
<evidence type="ECO:0000313" key="4">
    <source>
        <dbReference type="Proteomes" id="UP001374535"/>
    </source>
</evidence>
<dbReference type="PANTHER" id="PTHR11439">
    <property type="entry name" value="GAG-POL-RELATED RETROTRANSPOSON"/>
    <property type="match status" value="1"/>
</dbReference>
<dbReference type="EMBL" id="CP144694">
    <property type="protein sequence ID" value="WVZ04159.1"/>
    <property type="molecule type" value="Genomic_DNA"/>
</dbReference>
<dbReference type="Proteomes" id="UP001374535">
    <property type="component" value="Chromosome 7"/>
</dbReference>
<proteinExistence type="predicted"/>
<dbReference type="InterPro" id="IPR043502">
    <property type="entry name" value="DNA/RNA_pol_sf"/>
</dbReference>
<dbReference type="GO" id="GO:0005507">
    <property type="term" value="F:copper ion binding"/>
    <property type="evidence" value="ECO:0007669"/>
    <property type="project" value="InterPro"/>
</dbReference>
<dbReference type="PANTHER" id="PTHR11439:SF483">
    <property type="entry name" value="PEPTIDE SYNTHASE GLIP-LIKE, PUTATIVE (AFU_ORTHOLOGUE AFUA_3G12920)-RELATED"/>
    <property type="match status" value="1"/>
</dbReference>
<protein>
    <recommendedName>
        <fullName evidence="5">Reverse transcriptase Ty1/copia-type domain-containing protein</fullName>
    </recommendedName>
</protein>
<dbReference type="SUPFAM" id="SSF49998">
    <property type="entry name" value="Amine oxidase catalytic domain"/>
    <property type="match status" value="1"/>
</dbReference>
<evidence type="ECO:0000259" key="1">
    <source>
        <dbReference type="Pfam" id="PF07727"/>
    </source>
</evidence>
<sequence>MIKGRGLRHYLWGEAVSTAAYLLNRSPTKALPTSSPEEAWSGNKPDVRHLKVFGSICYKHVPSELRRKLDDISEMYILVGYHPTGAYRLYDPWADSATGLDNTRSVVITTLLEENNHEQDDSTANTEEANVRCSQRTRFPSTRLADHELFRDSDIADMGDLVHYALLTGTEYMTWEQAIKYDKWKEAMVEELSAIEKNRTWTLMDLPDYKKDIEVKWIFKTKYKPDGSVAKLKARLQPGIDFTDVYAPVARLETVRIVVAIANSNNWSINQMDVKSAFLNGTLEEEVYVCQPPGFIKKDHEQKVYKLNKALYGLRQAPRAWNKHIDSLLTRYGFQKCIVEYGIYVKFCDQIGTLLVCLYVDDLLVPGSSVQEIENFKVKMKNDLEMTDLGVLGYFLGLEFIQTKEGVHMNQRKYIIETLERFKLKDCNNASVSVIANMKLSLQIVGTLRYICSSRPDISFGVGLISRYMQDLRQSHMAAAKHILRYLKGTIDYGIYFPKKTDVSTNILNAWCDVDWSGDQVDRKSTYGYLFKLMGAHVSWCSRKQSVVALSSCEAEYISAAETACQSTWIEAILHELKIENHRPTCLRIDNKSIINLAKNPISHGRSKHIETKYHYLRERASKGKLELIYCNTDEQEVDIFTKALRQSRFEKLRSSIGVKALSDFDLRGNSDLSVISLCAGMWMSRPRGFSKSDRSEVAMEDNSNCPVEELIVIVRDQSSARKSYWFVVREIGKIEADARTKLGLKAFELAIINPNKQTKAGNKIGYRLFPGTMAHSLLLSDDYPQIRAHSVVVLKAKSTSDKVEWIKKINSVIQEKGRKIKISSNDDLP</sequence>
<dbReference type="SUPFAM" id="SSF56672">
    <property type="entry name" value="DNA/RNA polymerases"/>
    <property type="match status" value="1"/>
</dbReference>
<dbReference type="Gene3D" id="2.70.98.20">
    <property type="entry name" value="Copper amine oxidase, catalytic domain"/>
    <property type="match status" value="1"/>
</dbReference>
<dbReference type="Pfam" id="PF25597">
    <property type="entry name" value="SH3_retrovirus"/>
    <property type="match status" value="1"/>
</dbReference>
<dbReference type="InterPro" id="IPR036460">
    <property type="entry name" value="Cu_amine_oxidase_C_sf"/>
</dbReference>
<feature type="domain" description="Retroviral polymerase SH3-like" evidence="2">
    <location>
        <begin position="55"/>
        <end position="92"/>
    </location>
</feature>
<dbReference type="Pfam" id="PF07727">
    <property type="entry name" value="RVT_2"/>
    <property type="match status" value="1"/>
</dbReference>
<evidence type="ECO:0008006" key="5">
    <source>
        <dbReference type="Google" id="ProtNLM"/>
    </source>
</evidence>
<name>A0AAQ3RTM8_VIGMU</name>
<dbReference type="GO" id="GO:0008131">
    <property type="term" value="F:primary methylamine oxidase activity"/>
    <property type="evidence" value="ECO:0007669"/>
    <property type="project" value="InterPro"/>
</dbReference>
<accession>A0AAQ3RTM8</accession>
<feature type="domain" description="Reverse transcriptase Ty1/copia-type" evidence="1">
    <location>
        <begin position="198"/>
        <end position="435"/>
    </location>
</feature>
<dbReference type="CDD" id="cd09272">
    <property type="entry name" value="RNase_HI_RT_Ty1"/>
    <property type="match status" value="1"/>
</dbReference>
<reference evidence="3 4" key="1">
    <citation type="journal article" date="2023" name="Life. Sci Alliance">
        <title>Evolutionary insights into 3D genome organization and epigenetic landscape of Vigna mungo.</title>
        <authorList>
            <person name="Junaid A."/>
            <person name="Singh B."/>
            <person name="Bhatia S."/>
        </authorList>
    </citation>
    <scope>NUCLEOTIDE SEQUENCE [LARGE SCALE GENOMIC DNA]</scope>
    <source>
        <strain evidence="3">Urdbean</strain>
    </source>
</reference>
<keyword evidence="4" id="KW-1185">Reference proteome</keyword>
<dbReference type="AlphaFoldDB" id="A0AAQ3RTM8"/>
<dbReference type="GO" id="GO:0048038">
    <property type="term" value="F:quinone binding"/>
    <property type="evidence" value="ECO:0007669"/>
    <property type="project" value="InterPro"/>
</dbReference>
<dbReference type="GO" id="GO:0009308">
    <property type="term" value="P:amine metabolic process"/>
    <property type="evidence" value="ECO:0007669"/>
    <property type="project" value="InterPro"/>
</dbReference>